<keyword evidence="3" id="KW-1185">Reference proteome</keyword>
<evidence type="ECO:0008006" key="4">
    <source>
        <dbReference type="Google" id="ProtNLM"/>
    </source>
</evidence>
<feature type="compositionally biased region" description="Acidic residues" evidence="1">
    <location>
        <begin position="36"/>
        <end position="47"/>
    </location>
</feature>
<organism evidence="2 3">
    <name type="scientific">Stylosanthes scabra</name>
    <dbReference type="NCBI Taxonomy" id="79078"/>
    <lineage>
        <taxon>Eukaryota</taxon>
        <taxon>Viridiplantae</taxon>
        <taxon>Streptophyta</taxon>
        <taxon>Embryophyta</taxon>
        <taxon>Tracheophyta</taxon>
        <taxon>Spermatophyta</taxon>
        <taxon>Magnoliopsida</taxon>
        <taxon>eudicotyledons</taxon>
        <taxon>Gunneridae</taxon>
        <taxon>Pentapetalae</taxon>
        <taxon>rosids</taxon>
        <taxon>fabids</taxon>
        <taxon>Fabales</taxon>
        <taxon>Fabaceae</taxon>
        <taxon>Papilionoideae</taxon>
        <taxon>50 kb inversion clade</taxon>
        <taxon>dalbergioids sensu lato</taxon>
        <taxon>Dalbergieae</taxon>
        <taxon>Pterocarpus clade</taxon>
        <taxon>Stylosanthes</taxon>
    </lineage>
</organism>
<gene>
    <name evidence="2" type="ORF">PIB30_064906</name>
</gene>
<evidence type="ECO:0000256" key="1">
    <source>
        <dbReference type="SAM" id="MobiDB-lite"/>
    </source>
</evidence>
<evidence type="ECO:0000313" key="2">
    <source>
        <dbReference type="EMBL" id="MED6125060.1"/>
    </source>
</evidence>
<feature type="compositionally biased region" description="Basic and acidic residues" evidence="1">
    <location>
        <begin position="26"/>
        <end position="35"/>
    </location>
</feature>
<dbReference type="EMBL" id="JASCZI010030848">
    <property type="protein sequence ID" value="MED6125060.1"/>
    <property type="molecule type" value="Genomic_DNA"/>
</dbReference>
<feature type="region of interest" description="Disordered" evidence="1">
    <location>
        <begin position="26"/>
        <end position="74"/>
    </location>
</feature>
<sequence>MQYPNDSESCMRVDVIDSIMERAIEEEISSKHEENSLQEELEEEEEEGSAKNSHPTKPEKIVEEKPSKLELKPLPPTLKYAFPDEEETLPVIINSALTDEE</sequence>
<comment type="caution">
    <text evidence="2">The sequence shown here is derived from an EMBL/GenBank/DDBJ whole genome shotgun (WGS) entry which is preliminary data.</text>
</comment>
<accession>A0ABU6RM74</accession>
<protein>
    <recommendedName>
        <fullName evidence="4">Reverse transcriptase domain-containing protein</fullName>
    </recommendedName>
</protein>
<dbReference type="Proteomes" id="UP001341840">
    <property type="component" value="Unassembled WGS sequence"/>
</dbReference>
<evidence type="ECO:0000313" key="3">
    <source>
        <dbReference type="Proteomes" id="UP001341840"/>
    </source>
</evidence>
<name>A0ABU6RM74_9FABA</name>
<feature type="compositionally biased region" description="Basic and acidic residues" evidence="1">
    <location>
        <begin position="56"/>
        <end position="71"/>
    </location>
</feature>
<reference evidence="2 3" key="1">
    <citation type="journal article" date="2023" name="Plants (Basel)">
        <title>Bridging the Gap: Combining Genomics and Transcriptomics Approaches to Understand Stylosanthes scabra, an Orphan Legume from the Brazilian Caatinga.</title>
        <authorList>
            <person name="Ferreira-Neto J.R.C."/>
            <person name="da Silva M.D."/>
            <person name="Binneck E."/>
            <person name="de Melo N.F."/>
            <person name="da Silva R.H."/>
            <person name="de Melo A.L.T.M."/>
            <person name="Pandolfi V."/>
            <person name="Bustamante F.O."/>
            <person name="Brasileiro-Vidal A.C."/>
            <person name="Benko-Iseppon A.M."/>
        </authorList>
    </citation>
    <scope>NUCLEOTIDE SEQUENCE [LARGE SCALE GENOMIC DNA]</scope>
    <source>
        <tissue evidence="2">Leaves</tissue>
    </source>
</reference>
<proteinExistence type="predicted"/>